<protein>
    <submittedName>
        <fullName evidence="3">ABC-type nitrate/sulfonate/bicarbonate transport systems periplasmic components-like protein</fullName>
    </submittedName>
</protein>
<dbReference type="Proteomes" id="UP000006695">
    <property type="component" value="Chromosome"/>
</dbReference>
<accession>A5G8B7</accession>
<dbReference type="STRING" id="351605.Gura_3886"/>
<dbReference type="InterPro" id="IPR001638">
    <property type="entry name" value="Solute-binding_3/MltF_N"/>
</dbReference>
<dbReference type="OrthoDB" id="5422957at2"/>
<name>A5G8B7_GEOUR</name>
<dbReference type="PANTHER" id="PTHR30024">
    <property type="entry name" value="ALIPHATIC SULFONATES-BINDING PROTEIN-RELATED"/>
    <property type="match status" value="1"/>
</dbReference>
<comment type="similarity">
    <text evidence="1">Belongs to the bacterial solute-binding protein SsuA/TauA family.</text>
</comment>
<feature type="domain" description="Solute-binding protein family 3/N-terminal" evidence="2">
    <location>
        <begin position="50"/>
        <end position="265"/>
    </location>
</feature>
<dbReference type="Pfam" id="PF09084">
    <property type="entry name" value="NMT1"/>
    <property type="match status" value="1"/>
</dbReference>
<dbReference type="CDD" id="cd13555">
    <property type="entry name" value="PBP2_sulfate_ester_like"/>
    <property type="match status" value="1"/>
</dbReference>
<dbReference type="Gene3D" id="3.40.190.10">
    <property type="entry name" value="Periplasmic binding protein-like II"/>
    <property type="match status" value="2"/>
</dbReference>
<dbReference type="RefSeq" id="WP_011940679.1">
    <property type="nucleotide sequence ID" value="NC_009483.1"/>
</dbReference>
<sequence length="374" mass="41245">MKKLLSSLFIVLLMVVAFGPTVAFSAEKYPKVIRIGSSGGAYGKPFISGTLGIIHAKGLLEEEFKKEGIKFEWNFFKGQGPACNEAFANGNIDFSENGSFPAVIGKAAGLKTKVILGSGPSRGAQIMIPRDSKITTVQQLKGKRVGVIRGTNTEYTFLKALELHGLSENDLVRLNLQATDTEAALATKDVDAGAVGIRIRDTGVAKVLYSGNPDIKYIAPKKAFPESSGPVSAVYVTEKFAKEYPDVVKRFVKVYLKASRYVADEKNRTEIFKLWSQAGTPYANIKEQNRTESSYELSRVLSDDFHKSQLKALLDFAIKKGYAKRSFDIDKWVDTSYQEAALKELKLENFWARYDKDGKVVKTGTGLVQTAKKH</sequence>
<dbReference type="KEGG" id="gur:Gura_3886"/>
<dbReference type="SUPFAM" id="SSF53850">
    <property type="entry name" value="Periplasmic binding protein-like II"/>
    <property type="match status" value="1"/>
</dbReference>
<keyword evidence="4" id="KW-1185">Reference proteome</keyword>
<evidence type="ECO:0000256" key="1">
    <source>
        <dbReference type="ARBA" id="ARBA00010742"/>
    </source>
</evidence>
<dbReference type="InterPro" id="IPR015168">
    <property type="entry name" value="SsuA/THI5"/>
</dbReference>
<evidence type="ECO:0000313" key="4">
    <source>
        <dbReference type="Proteomes" id="UP000006695"/>
    </source>
</evidence>
<dbReference type="EMBL" id="CP000698">
    <property type="protein sequence ID" value="ABQ28035.1"/>
    <property type="molecule type" value="Genomic_DNA"/>
</dbReference>
<gene>
    <name evidence="3" type="ordered locus">Gura_3886</name>
</gene>
<dbReference type="AlphaFoldDB" id="A5G8B7"/>
<dbReference type="HOGENOM" id="CLU_028871_12_2_7"/>
<evidence type="ECO:0000313" key="3">
    <source>
        <dbReference type="EMBL" id="ABQ28035.1"/>
    </source>
</evidence>
<organism evidence="3 4">
    <name type="scientific">Geotalea uraniireducens (strain Rf4)</name>
    <name type="common">Geobacter uraniireducens</name>
    <dbReference type="NCBI Taxonomy" id="351605"/>
    <lineage>
        <taxon>Bacteria</taxon>
        <taxon>Pseudomonadati</taxon>
        <taxon>Thermodesulfobacteriota</taxon>
        <taxon>Desulfuromonadia</taxon>
        <taxon>Geobacterales</taxon>
        <taxon>Geobacteraceae</taxon>
        <taxon>Geotalea</taxon>
    </lineage>
</organism>
<dbReference type="SMART" id="SM00062">
    <property type="entry name" value="PBPb"/>
    <property type="match status" value="1"/>
</dbReference>
<evidence type="ECO:0000259" key="2">
    <source>
        <dbReference type="SMART" id="SM00062"/>
    </source>
</evidence>
<reference evidence="3 4" key="1">
    <citation type="submission" date="2007-05" db="EMBL/GenBank/DDBJ databases">
        <title>Complete sequence of Geobacter uraniireducens Rf4.</title>
        <authorList>
            <consortium name="US DOE Joint Genome Institute"/>
            <person name="Copeland A."/>
            <person name="Lucas S."/>
            <person name="Lapidus A."/>
            <person name="Barry K."/>
            <person name="Detter J.C."/>
            <person name="Glavina del Rio T."/>
            <person name="Hammon N."/>
            <person name="Israni S."/>
            <person name="Dalin E."/>
            <person name="Tice H."/>
            <person name="Pitluck S."/>
            <person name="Chertkov O."/>
            <person name="Brettin T."/>
            <person name="Bruce D."/>
            <person name="Han C."/>
            <person name="Schmutz J."/>
            <person name="Larimer F."/>
            <person name="Land M."/>
            <person name="Hauser L."/>
            <person name="Kyrpides N."/>
            <person name="Mikhailova N."/>
            <person name="Shelobolina E."/>
            <person name="Aklujkar M."/>
            <person name="Lovley D."/>
            <person name="Richardson P."/>
        </authorList>
    </citation>
    <scope>NUCLEOTIDE SEQUENCE [LARGE SCALE GENOMIC DNA]</scope>
    <source>
        <strain evidence="3 4">Rf4</strain>
    </source>
</reference>
<dbReference type="PANTHER" id="PTHR30024:SF21">
    <property type="entry name" value="ABC TRANSPORTER SUBSTRATE-BINDING PROTEIN"/>
    <property type="match status" value="1"/>
</dbReference>
<proteinExistence type="inferred from homology"/>